<evidence type="ECO:0000259" key="1">
    <source>
        <dbReference type="Pfam" id="PF18899"/>
    </source>
</evidence>
<reference evidence="2 3" key="1">
    <citation type="submission" date="2018-06" db="EMBL/GenBank/DDBJ databases">
        <title>Rhizobium wuzhouense sp. nov., isolated from roots of Oryza officinalis.</title>
        <authorList>
            <person name="Yuan T."/>
        </authorList>
    </citation>
    <scope>NUCLEOTIDE SEQUENCE [LARGE SCALE GENOMIC DNA]</scope>
    <source>
        <strain evidence="2 3">W44</strain>
    </source>
</reference>
<protein>
    <submittedName>
        <fullName evidence="2">DUF91 domain-containing protein</fullName>
    </submittedName>
</protein>
<organism evidence="2 3">
    <name type="scientific">Rhizobium wuzhouense</name>
    <dbReference type="NCBI Taxonomy" id="1986026"/>
    <lineage>
        <taxon>Bacteria</taxon>
        <taxon>Pseudomonadati</taxon>
        <taxon>Pseudomonadota</taxon>
        <taxon>Alphaproteobacteria</taxon>
        <taxon>Hyphomicrobiales</taxon>
        <taxon>Rhizobiaceae</taxon>
        <taxon>Rhizobium/Agrobacterium group</taxon>
        <taxon>Rhizobium</taxon>
    </lineage>
</organism>
<dbReference type="Proteomes" id="UP000247536">
    <property type="component" value="Unassembled WGS sequence"/>
</dbReference>
<dbReference type="Gene3D" id="3.40.1350.10">
    <property type="match status" value="1"/>
</dbReference>
<comment type="caution">
    <text evidence="2">The sequence shown here is derived from an EMBL/GenBank/DDBJ whole genome shotgun (WGS) entry which is preliminary data.</text>
</comment>
<dbReference type="Pfam" id="PF18899">
    <property type="entry name" value="DUF5655"/>
    <property type="match status" value="1"/>
</dbReference>
<name>A0ABX5NYW8_9HYPH</name>
<dbReference type="InterPro" id="IPR011856">
    <property type="entry name" value="tRNA_endonuc-like_dom_sf"/>
</dbReference>
<evidence type="ECO:0000313" key="3">
    <source>
        <dbReference type="Proteomes" id="UP000247536"/>
    </source>
</evidence>
<evidence type="ECO:0000313" key="2">
    <source>
        <dbReference type="EMBL" id="PYB77584.1"/>
    </source>
</evidence>
<accession>A0ABX5NYW8</accession>
<feature type="domain" description="DUF5655" evidence="1">
    <location>
        <begin position="211"/>
        <end position="317"/>
    </location>
</feature>
<gene>
    <name evidence="2" type="ORF">DMY87_04325</name>
</gene>
<dbReference type="RefSeq" id="WP_110790012.1">
    <property type="nucleotide sequence ID" value="NZ_QJRY01000001.1"/>
</dbReference>
<dbReference type="InterPro" id="IPR043714">
    <property type="entry name" value="DUF5655"/>
</dbReference>
<dbReference type="EMBL" id="QJRY01000001">
    <property type="protein sequence ID" value="PYB77584.1"/>
    <property type="molecule type" value="Genomic_DNA"/>
</dbReference>
<proteinExistence type="predicted"/>
<sequence length="319" mass="36103">MSDIKLFHFGGAEVTELPGTAMQVEKSLQVLFEANLEALLGIRFLATEHSTGPVHGGRIDTLGLDEDNSPVIIEYKRSVNENVINQGLFYLDWLLDHRKEFQWMVMERLGADAANAVEWTAPRLICIAGDFTRYDEHAVKQIARNIELIRYRRFGDDLLMLELVHAPKTASVSTRQAPKTLPATPGVAVEETPGEEIDPYYTNRQAYRLSQSSSELRDIFDATYQFLVGLGDDVQVKELKQYTAFKRIKNFTCLQIYPQARSIAAYVRLDPSTVELEEDFSRDVTNIGHHGTGDLEIMLRSMADFEKAQPLLRRAYEGG</sequence>
<keyword evidence="3" id="KW-1185">Reference proteome</keyword>